<dbReference type="EMBL" id="FNPI01000007">
    <property type="protein sequence ID" value="SDZ15846.1"/>
    <property type="molecule type" value="Genomic_DNA"/>
</dbReference>
<dbReference type="FunFam" id="3.40.50.20:FF:000010">
    <property type="entry name" value="Propionyl-CoA carboxylase subunit alpha"/>
    <property type="match status" value="1"/>
</dbReference>
<dbReference type="OrthoDB" id="9807469at2"/>
<dbReference type="STRING" id="1503961.SAMN05421736_10712"/>
<dbReference type="PANTHER" id="PTHR18866">
    <property type="entry name" value="CARBOXYLASE:PYRUVATE/ACETYL-COA/PROPIONYL-COA CARBOXYLASE"/>
    <property type="match status" value="1"/>
</dbReference>
<dbReference type="Gene3D" id="3.30.470.20">
    <property type="entry name" value="ATP-grasp fold, B domain"/>
    <property type="match status" value="1"/>
</dbReference>
<dbReference type="PROSITE" id="PS00866">
    <property type="entry name" value="CPSASE_1"/>
    <property type="match status" value="1"/>
</dbReference>
<dbReference type="InterPro" id="IPR011761">
    <property type="entry name" value="ATP-grasp"/>
</dbReference>
<dbReference type="Pfam" id="PF02785">
    <property type="entry name" value="Biotin_carb_C"/>
    <property type="match status" value="1"/>
</dbReference>
<dbReference type="PROSITE" id="PS00867">
    <property type="entry name" value="CPSASE_2"/>
    <property type="match status" value="1"/>
</dbReference>
<dbReference type="InterPro" id="IPR050856">
    <property type="entry name" value="Biotin_carboxylase_complex"/>
</dbReference>
<keyword evidence="4 6" id="KW-0067">ATP-binding</keyword>
<evidence type="ECO:0000256" key="6">
    <source>
        <dbReference type="PROSITE-ProRule" id="PRU00409"/>
    </source>
</evidence>
<dbReference type="SUPFAM" id="SSF56059">
    <property type="entry name" value="Glutathione synthetase ATP-binding domain-like"/>
    <property type="match status" value="1"/>
</dbReference>
<dbReference type="InterPro" id="IPR005482">
    <property type="entry name" value="Biotin_COase_C"/>
</dbReference>
<keyword evidence="5" id="KW-0092">Biotin</keyword>
<organism evidence="9 10">
    <name type="scientific">Evansella caseinilytica</name>
    <dbReference type="NCBI Taxonomy" id="1503961"/>
    <lineage>
        <taxon>Bacteria</taxon>
        <taxon>Bacillati</taxon>
        <taxon>Bacillota</taxon>
        <taxon>Bacilli</taxon>
        <taxon>Bacillales</taxon>
        <taxon>Bacillaceae</taxon>
        <taxon>Evansella</taxon>
    </lineage>
</organism>
<feature type="domain" description="ATP-grasp" evidence="7">
    <location>
        <begin position="120"/>
        <end position="317"/>
    </location>
</feature>
<dbReference type="InterPro" id="IPR005479">
    <property type="entry name" value="CPAse_ATP-bd"/>
</dbReference>
<evidence type="ECO:0000259" key="8">
    <source>
        <dbReference type="PROSITE" id="PS50979"/>
    </source>
</evidence>
<protein>
    <recommendedName>
        <fullName evidence="1">biotin carboxylase</fullName>
        <ecNumber evidence="1">6.3.4.14</ecNumber>
    </recommendedName>
</protein>
<evidence type="ECO:0000259" key="7">
    <source>
        <dbReference type="PROSITE" id="PS50975"/>
    </source>
</evidence>
<dbReference type="AlphaFoldDB" id="A0A1H3QQZ5"/>
<evidence type="ECO:0000313" key="10">
    <source>
        <dbReference type="Proteomes" id="UP000198935"/>
    </source>
</evidence>
<keyword evidence="2" id="KW-0436">Ligase</keyword>
<evidence type="ECO:0000256" key="4">
    <source>
        <dbReference type="ARBA" id="ARBA00022840"/>
    </source>
</evidence>
<evidence type="ECO:0000256" key="1">
    <source>
        <dbReference type="ARBA" id="ARBA00013263"/>
    </source>
</evidence>
<evidence type="ECO:0000256" key="5">
    <source>
        <dbReference type="ARBA" id="ARBA00023267"/>
    </source>
</evidence>
<dbReference type="InterPro" id="IPR011764">
    <property type="entry name" value="Biotin_carboxylation_dom"/>
</dbReference>
<name>A0A1H3QQZ5_9BACI</name>
<dbReference type="Pfam" id="PF02786">
    <property type="entry name" value="CPSase_L_D2"/>
    <property type="match status" value="1"/>
</dbReference>
<dbReference type="GO" id="GO:0004075">
    <property type="term" value="F:biotin carboxylase activity"/>
    <property type="evidence" value="ECO:0007669"/>
    <property type="project" value="UniProtKB-EC"/>
</dbReference>
<dbReference type="SUPFAM" id="SSF51246">
    <property type="entry name" value="Rudiment single hybrid motif"/>
    <property type="match status" value="1"/>
</dbReference>
<evidence type="ECO:0000256" key="3">
    <source>
        <dbReference type="ARBA" id="ARBA00022741"/>
    </source>
</evidence>
<dbReference type="GO" id="GO:0046872">
    <property type="term" value="F:metal ion binding"/>
    <property type="evidence" value="ECO:0007669"/>
    <property type="project" value="InterPro"/>
</dbReference>
<sequence>MFKKILIANRGEIAVRIIKTCQKLGIRTAAVYSEADRRSLHVKQADEAYFIGGSRVKESYLNIDNLLRAAKEANADAIHPGYGFLSENAEFAEVVAEKGITFIGPLPYTVRKMGNKLEARKKMMQAGVPVIPGATISPFSELEAVKAARTIGFPLMVKAAAGGGGIGMQLVEHEQELLTAVATVVKKAETFFGSGDIYFEKYIKAPRHIEAQIAGDSSGNIKCIGERECSIQRRHQKIIEEAPAVFLSGGGRHKLHDLAEQAAKSIGYTNVGTVEFLVDTDENIFFLEMNTRLQVEHAVTEETAGIDLVEWQIRLAAGEQLSALTAAAATADETAEHAMEARIYAEDPNTFFPSPGTISKWRFPSAEGVRYDFGVEEGTAVTPFYDPLIGKVIAFGSTRAATIDLLIQCLRQAEVDGIKTNIPLLLRILTSDDFQKGTATTVFVTEQQMQ</sequence>
<dbReference type="PROSITE" id="PS50979">
    <property type="entry name" value="BC"/>
    <property type="match status" value="1"/>
</dbReference>
<keyword evidence="10" id="KW-1185">Reference proteome</keyword>
<dbReference type="InterPro" id="IPR016185">
    <property type="entry name" value="PreATP-grasp_dom_sf"/>
</dbReference>
<feature type="domain" description="Biotin carboxylation" evidence="8">
    <location>
        <begin position="1"/>
        <end position="449"/>
    </location>
</feature>
<evidence type="ECO:0000256" key="2">
    <source>
        <dbReference type="ARBA" id="ARBA00022598"/>
    </source>
</evidence>
<gene>
    <name evidence="9" type="ORF">SAMN05421736_10712</name>
</gene>
<reference evidence="10" key="1">
    <citation type="submission" date="2016-10" db="EMBL/GenBank/DDBJ databases">
        <authorList>
            <person name="Varghese N."/>
            <person name="Submissions S."/>
        </authorList>
    </citation>
    <scope>NUCLEOTIDE SEQUENCE [LARGE SCALE GENOMIC DNA]</scope>
    <source>
        <strain evidence="10">SP</strain>
    </source>
</reference>
<keyword evidence="3 6" id="KW-0547">Nucleotide-binding</keyword>
<dbReference type="SMART" id="SM00878">
    <property type="entry name" value="Biotin_carb_C"/>
    <property type="match status" value="1"/>
</dbReference>
<dbReference type="InterPro" id="IPR011054">
    <property type="entry name" value="Rudment_hybrid_motif"/>
</dbReference>
<dbReference type="SUPFAM" id="SSF52440">
    <property type="entry name" value="PreATP-grasp domain"/>
    <property type="match status" value="1"/>
</dbReference>
<dbReference type="InterPro" id="IPR005481">
    <property type="entry name" value="BC-like_N"/>
</dbReference>
<dbReference type="EC" id="6.3.4.14" evidence="1"/>
<dbReference type="Proteomes" id="UP000198935">
    <property type="component" value="Unassembled WGS sequence"/>
</dbReference>
<proteinExistence type="predicted"/>
<dbReference type="PANTHER" id="PTHR18866:SF33">
    <property type="entry name" value="METHYLCROTONOYL-COA CARBOXYLASE SUBUNIT ALPHA, MITOCHONDRIAL-RELATED"/>
    <property type="match status" value="1"/>
</dbReference>
<evidence type="ECO:0000313" key="9">
    <source>
        <dbReference type="EMBL" id="SDZ15846.1"/>
    </source>
</evidence>
<dbReference type="GO" id="GO:0005524">
    <property type="term" value="F:ATP binding"/>
    <property type="evidence" value="ECO:0007669"/>
    <property type="project" value="UniProtKB-UniRule"/>
</dbReference>
<accession>A0A1H3QQZ5</accession>
<dbReference type="PROSITE" id="PS50975">
    <property type="entry name" value="ATP_GRASP"/>
    <property type="match status" value="1"/>
</dbReference>
<dbReference type="Pfam" id="PF00289">
    <property type="entry name" value="Biotin_carb_N"/>
    <property type="match status" value="1"/>
</dbReference>